<dbReference type="STRING" id="869210.Marky_0162"/>
<dbReference type="Pfam" id="PF13714">
    <property type="entry name" value="PEP_mutase"/>
    <property type="match status" value="1"/>
</dbReference>
<dbReference type="Proteomes" id="UP000007030">
    <property type="component" value="Chromosome"/>
</dbReference>
<comment type="catalytic activity">
    <reaction evidence="6">
        <text>(2S,3R)-3-hydroxybutane-1,2,3-tricarboxylate = pyruvate + succinate</text>
        <dbReference type="Rhea" id="RHEA:16809"/>
        <dbReference type="ChEBI" id="CHEBI:15361"/>
        <dbReference type="ChEBI" id="CHEBI:30031"/>
        <dbReference type="ChEBI" id="CHEBI:57429"/>
        <dbReference type="EC" id="4.1.3.30"/>
    </reaction>
</comment>
<dbReference type="EC" id="4.1.3.30" evidence="6"/>
<dbReference type="GO" id="GO:0046421">
    <property type="term" value="F:methylisocitrate lyase activity"/>
    <property type="evidence" value="ECO:0007669"/>
    <property type="project" value="UniProtKB-EC"/>
</dbReference>
<reference evidence="7 8" key="1">
    <citation type="journal article" date="2012" name="Stand. Genomic Sci.">
        <title>Complete genome sequence of the aerobic, heterotroph Marinithermus hydrothermalis type strain (T1(T)) from a deep-sea hydrothermal vent chimney.</title>
        <authorList>
            <person name="Copeland A."/>
            <person name="Gu W."/>
            <person name="Yasawong M."/>
            <person name="Lapidus A."/>
            <person name="Lucas S."/>
            <person name="Deshpande S."/>
            <person name="Pagani I."/>
            <person name="Tapia R."/>
            <person name="Cheng J.F."/>
            <person name="Goodwin L.A."/>
            <person name="Pitluck S."/>
            <person name="Liolios K."/>
            <person name="Ivanova N."/>
            <person name="Mavromatis K."/>
            <person name="Mikhailova N."/>
            <person name="Pati A."/>
            <person name="Chen A."/>
            <person name="Palaniappan K."/>
            <person name="Land M."/>
            <person name="Pan C."/>
            <person name="Brambilla E.M."/>
            <person name="Rohde M."/>
            <person name="Tindall B.J."/>
            <person name="Sikorski J."/>
            <person name="Goker M."/>
            <person name="Detter J.C."/>
            <person name="Bristow J."/>
            <person name="Eisen J.A."/>
            <person name="Markowitz V."/>
            <person name="Hugenholtz P."/>
            <person name="Kyrpides N.C."/>
            <person name="Klenk H.P."/>
            <person name="Woyke T."/>
        </authorList>
    </citation>
    <scope>NUCLEOTIDE SEQUENCE [LARGE SCALE GENOMIC DNA]</scope>
    <source>
        <strain evidence="8">DSM 14884 / JCM 11576 / T1</strain>
    </source>
</reference>
<evidence type="ECO:0000313" key="8">
    <source>
        <dbReference type="Proteomes" id="UP000007030"/>
    </source>
</evidence>
<dbReference type="GO" id="GO:0046872">
    <property type="term" value="F:metal ion binding"/>
    <property type="evidence" value="ECO:0007669"/>
    <property type="project" value="UniProtKB-KW"/>
</dbReference>
<dbReference type="PANTHER" id="PTHR42905:SF5">
    <property type="entry name" value="CARBOXYVINYL-CARBOXYPHOSPHONATE PHOSPHORYLMUTASE, CHLOROPLASTIC"/>
    <property type="match status" value="1"/>
</dbReference>
<dbReference type="SUPFAM" id="SSF51621">
    <property type="entry name" value="Phosphoenolpyruvate/pyruvate domain"/>
    <property type="match status" value="1"/>
</dbReference>
<comment type="pathway">
    <text evidence="6">Organic acid metabolism; propanoate degradation.</text>
</comment>
<comment type="function">
    <text evidence="6">Catalyzes the thermodynamically favored C-C bond cleavage of (2R,3S)-2-methylisocitrate to yield pyruvate and succinate.</text>
</comment>
<comment type="cofactor">
    <cofactor evidence="1">
        <name>Mg(2+)</name>
        <dbReference type="ChEBI" id="CHEBI:18420"/>
    </cofactor>
</comment>
<dbReference type="AlphaFoldDB" id="F2NN84"/>
<keyword evidence="8" id="KW-1185">Reference proteome</keyword>
<dbReference type="KEGG" id="mhd:Marky_0162"/>
<evidence type="ECO:0000256" key="6">
    <source>
        <dbReference type="RuleBase" id="RU361121"/>
    </source>
</evidence>
<dbReference type="PANTHER" id="PTHR42905">
    <property type="entry name" value="PHOSPHOENOLPYRUVATE CARBOXYLASE"/>
    <property type="match status" value="1"/>
</dbReference>
<evidence type="ECO:0000256" key="4">
    <source>
        <dbReference type="ARBA" id="ARBA00022842"/>
    </source>
</evidence>
<evidence type="ECO:0000256" key="2">
    <source>
        <dbReference type="ARBA" id="ARBA00009282"/>
    </source>
</evidence>
<dbReference type="InterPro" id="IPR040442">
    <property type="entry name" value="Pyrv_kinase-like_dom_sf"/>
</dbReference>
<evidence type="ECO:0000256" key="3">
    <source>
        <dbReference type="ARBA" id="ARBA00022723"/>
    </source>
</evidence>
<keyword evidence="4" id="KW-0460">Magnesium</keyword>
<dbReference type="CDD" id="cd00377">
    <property type="entry name" value="ICL_PEPM"/>
    <property type="match status" value="1"/>
</dbReference>
<name>F2NN84_MARHT</name>
<dbReference type="eggNOG" id="COG2513">
    <property type="taxonomic scope" value="Bacteria"/>
</dbReference>
<keyword evidence="5 6" id="KW-0456">Lyase</keyword>
<dbReference type="InterPro" id="IPR015813">
    <property type="entry name" value="Pyrv/PenolPyrv_kinase-like_dom"/>
</dbReference>
<proteinExistence type="inferred from homology"/>
<dbReference type="HOGENOM" id="CLU_027389_3_2_0"/>
<comment type="similarity">
    <text evidence="2 6">Belongs to the isocitrate lyase/PEP mutase superfamily. Methylisocitrate lyase family.</text>
</comment>
<dbReference type="InterPro" id="IPR012695">
    <property type="entry name" value="PrpB"/>
</dbReference>
<sequence length="299" mass="32077">MSWLVKPKTNEPAALRLRRHLEAEEALLAPGVFNALVALEAERQGFKALYFSGGAYAASLGLPDVGLLTLEDVVHGVRWVTRAVDLPVIVDADTGFGGALNVARAVRELEAVGAAAIQIEDQVMPKRCGHLAGKAVVAAEVMAEKIAAARRAREHLVIVARTDARGPEGFEAAVARAELYLKAGADVVFPEALESAAEFRAFARRVRAPLLANMTEFGRSPLVPAARLFAWGYRIVIFPVTALRAAMKAVEGVLAALRREGSAARWVPRMQTRAELYALLGYAAYEALDRSLGEASDAP</sequence>
<dbReference type="EMBL" id="CP002630">
    <property type="protein sequence ID" value="AEB10925.1"/>
    <property type="molecule type" value="Genomic_DNA"/>
</dbReference>
<organism evidence="7 8">
    <name type="scientific">Marinithermus hydrothermalis (strain DSM 14884 / JCM 11576 / T1)</name>
    <dbReference type="NCBI Taxonomy" id="869210"/>
    <lineage>
        <taxon>Bacteria</taxon>
        <taxon>Thermotogati</taxon>
        <taxon>Deinococcota</taxon>
        <taxon>Deinococci</taxon>
        <taxon>Thermales</taxon>
        <taxon>Thermaceae</taxon>
        <taxon>Marinithermus</taxon>
    </lineage>
</organism>
<evidence type="ECO:0000256" key="5">
    <source>
        <dbReference type="ARBA" id="ARBA00023239"/>
    </source>
</evidence>
<dbReference type="FunFam" id="3.20.20.60:FF:000009">
    <property type="entry name" value="2-methylisocitrate lyase"/>
    <property type="match status" value="1"/>
</dbReference>
<accession>F2NN84</accession>
<dbReference type="InterPro" id="IPR039556">
    <property type="entry name" value="ICL/PEPM"/>
</dbReference>
<evidence type="ECO:0000313" key="7">
    <source>
        <dbReference type="EMBL" id="AEB10925.1"/>
    </source>
</evidence>
<dbReference type="NCBIfam" id="TIGR02317">
    <property type="entry name" value="prpB"/>
    <property type="match status" value="1"/>
</dbReference>
<protein>
    <recommendedName>
        <fullName evidence="6">Methylisocitrate lyase</fullName>
        <ecNumber evidence="6">4.1.3.30</ecNumber>
    </recommendedName>
</protein>
<dbReference type="PROSITE" id="PS00161">
    <property type="entry name" value="ISOCITRATE_LYASE"/>
    <property type="match status" value="1"/>
</dbReference>
<dbReference type="UniPathway" id="UPA00946"/>
<dbReference type="InterPro" id="IPR018523">
    <property type="entry name" value="Isocitrate_lyase_ph_CS"/>
</dbReference>
<gene>
    <name evidence="7" type="ordered locus">Marky_0162</name>
</gene>
<dbReference type="Gene3D" id="3.20.20.60">
    <property type="entry name" value="Phosphoenolpyruvate-binding domains"/>
    <property type="match status" value="1"/>
</dbReference>
<keyword evidence="3" id="KW-0479">Metal-binding</keyword>
<evidence type="ECO:0000256" key="1">
    <source>
        <dbReference type="ARBA" id="ARBA00001946"/>
    </source>
</evidence>
<dbReference type="RefSeq" id="WP_013702980.1">
    <property type="nucleotide sequence ID" value="NC_015387.1"/>
</dbReference>
<dbReference type="GO" id="GO:0019629">
    <property type="term" value="P:propionate catabolic process, 2-methylcitrate cycle"/>
    <property type="evidence" value="ECO:0007669"/>
    <property type="project" value="InterPro"/>
</dbReference>